<feature type="compositionally biased region" description="Basic and acidic residues" evidence="1">
    <location>
        <begin position="2261"/>
        <end position="2672"/>
    </location>
</feature>
<feature type="compositionally biased region" description="Low complexity" evidence="1">
    <location>
        <begin position="2714"/>
        <end position="2729"/>
    </location>
</feature>
<dbReference type="EMBL" id="JARBJD010000090">
    <property type="protein sequence ID" value="KAK2953546.1"/>
    <property type="molecule type" value="Genomic_DNA"/>
</dbReference>
<dbReference type="GO" id="GO:0016301">
    <property type="term" value="F:kinase activity"/>
    <property type="evidence" value="ECO:0007669"/>
    <property type="project" value="UniProtKB-KW"/>
</dbReference>
<gene>
    <name evidence="3" type="ORF">BLNAU_11546</name>
</gene>
<dbReference type="Proteomes" id="UP001281761">
    <property type="component" value="Unassembled WGS sequence"/>
</dbReference>
<evidence type="ECO:0000313" key="3">
    <source>
        <dbReference type="EMBL" id="KAK2953546.1"/>
    </source>
</evidence>
<reference evidence="3 4" key="1">
    <citation type="journal article" date="2022" name="bioRxiv">
        <title>Genomics of Preaxostyla Flagellates Illuminates Evolutionary Transitions and the Path Towards Mitochondrial Loss.</title>
        <authorList>
            <person name="Novak L.V.F."/>
            <person name="Treitli S.C."/>
            <person name="Pyrih J."/>
            <person name="Halakuc P."/>
            <person name="Pipaliya S.V."/>
            <person name="Vacek V."/>
            <person name="Brzon O."/>
            <person name="Soukal P."/>
            <person name="Eme L."/>
            <person name="Dacks J.B."/>
            <person name="Karnkowska A."/>
            <person name="Elias M."/>
            <person name="Hampl V."/>
        </authorList>
    </citation>
    <scope>NUCLEOTIDE SEQUENCE [LARGE SCALE GENOMIC DNA]</scope>
    <source>
        <strain evidence="3">NAU3</strain>
        <tissue evidence="3">Gut</tissue>
    </source>
</reference>
<feature type="chain" id="PRO_5046261522" evidence="2">
    <location>
        <begin position="24"/>
        <end position="2740"/>
    </location>
</feature>
<proteinExistence type="predicted"/>
<comment type="caution">
    <text evidence="3">The sequence shown here is derived from an EMBL/GenBank/DDBJ whole genome shotgun (WGS) entry which is preliminary data.</text>
</comment>
<keyword evidence="2" id="KW-0732">Signal</keyword>
<evidence type="ECO:0000313" key="4">
    <source>
        <dbReference type="Proteomes" id="UP001281761"/>
    </source>
</evidence>
<evidence type="ECO:0000256" key="1">
    <source>
        <dbReference type="SAM" id="MobiDB-lite"/>
    </source>
</evidence>
<feature type="region of interest" description="Disordered" evidence="1">
    <location>
        <begin position="2191"/>
        <end position="2222"/>
    </location>
</feature>
<feature type="region of interest" description="Disordered" evidence="1">
    <location>
        <begin position="2261"/>
        <end position="2740"/>
    </location>
</feature>
<dbReference type="PANTHER" id="PTHR35378">
    <property type="entry name" value="UNNAMED PRODUCT"/>
    <property type="match status" value="1"/>
</dbReference>
<name>A0ABQ9XSD2_9EUKA</name>
<evidence type="ECO:0000256" key="2">
    <source>
        <dbReference type="SAM" id="SignalP"/>
    </source>
</evidence>
<feature type="compositionally biased region" description="Basic residues" evidence="1">
    <location>
        <begin position="2731"/>
        <end position="2740"/>
    </location>
</feature>
<organism evidence="3 4">
    <name type="scientific">Blattamonas nauphoetae</name>
    <dbReference type="NCBI Taxonomy" id="2049346"/>
    <lineage>
        <taxon>Eukaryota</taxon>
        <taxon>Metamonada</taxon>
        <taxon>Preaxostyla</taxon>
        <taxon>Oxymonadida</taxon>
        <taxon>Blattamonas</taxon>
    </lineage>
</organism>
<accession>A0ABQ9XSD2</accession>
<keyword evidence="3" id="KW-0808">Transferase</keyword>
<protein>
    <submittedName>
        <fullName evidence="3">TKL/IRAK protein kinase</fullName>
    </submittedName>
</protein>
<feature type="signal peptide" evidence="2">
    <location>
        <begin position="1"/>
        <end position="23"/>
    </location>
</feature>
<sequence length="2740" mass="309877">MHSIYIHIKLLLILIHNKALLKAIQLTNSPSQTMIPFENLSPEARLFYPLVQEAEDKRLFHSLFNFLSKTGIPPPQNNFNSYFSHLYYLLKPLFFYLRYLPRTQTEFSFSEVVQVAAHFLINNPEFYIDRDRKSLKQAGRLVLIWERLSFCLPQADYNTIISSVLKSFFTVLRRLSSRPLSQLTDSHTFILDHLQPFFTSLRSPPTPSRYHIPNYASCFAMPFPSILISPMLSAAMVKQWISTDDIIQTVSPWLSWTETGGNNSFNISVIITVSIHWLDPSPYIRGMYKDWDDFDPGNRTPSSIIPSMNKLPDPPPFPPVDVFLGELGYERAARFEAANSPATREAFRYVCDICKTNQYQQMSQQTCSTFAAFLRKTLRNNHDESFFDDYAQIRPSNLTLAEVQDTVDLLTDCKSFNKSLNFKVSKYVQDNQLVQSFISRDLDPTLQTKIMLLPSSGNNSADGHLDDMWTRFGPHTLSEMPIRISVFVQLATNLFGSKSQLSPTGVAKLSQCFIKSIKTYRNSLAHLVSLLSSFMDFTNYLEIEQVQNLPCVANVILSFLLNWPQPSMDDTIPIDALPPFTLYQQYSHVESLQPRSILVAVQPFIDELDQNGGVNLHTTLINLVNLLVFVRSLTNSTNLPFPLSNKLFTQDSTQKAVVSSRHKYALLVEKNDNLQAQLSTPTTVDWGVFFNIQLHPYVVDSILRHHPPNTSHDWWGGFYSTLGPKYLLKLLFSVVRNTSLDWTKASPLSGILTLLSKTLFTGGSFNKTRLSTFGKVNVLIGQDETLQPNQRTNAFNKAKKTLNPTVEQLFCFLLSLIGMIDICSISAGRLIIALDVGFKMEPEITITLPHSFFSTAFNLAPFPRTPDYSVFVALDSISKERSDRLLRSDQFAEFASMFLVPHSFLPPNMRPKMSSFYTTYTKMFLSFLHSSSLSQQKANLLQDTFASLRTFLHELSSPELKNQQLFQQITSLSLLAFLLHRSDGSEEAFLSDILSPEYLLAVSNFVLISPPSIRSLQPASVRSLSTRLPKDQLTPFLIHILIEKDRIFLPHISLTGVHHISSNRKTLGFTPLPLNRIVWFIASLSEGAQHLDTGNLDLFVTAAHSILLSTKSHTTSTALDDYTRTQLFNLVLKTITPTHVPKPLVDMIDEAHEASSGIILPFGDSPQLETKRNECCLPPTLRQGRKMTEMTAIVLQLFYHLQFRNIILNMNLSEKSETSFLSSILDTERTKRVKLELKQLDSQNCSPSNTTPISFLENLQSTFSRLSKAKGGSVEAFQDSQTQADSPPSNRLHQLLAFVDSFCASHRAPLLSSRLFGVPINSTLNTAQFNENDDSFNLHYTVQYNPSQGLSLESDLRRQLCVQTTQPDSSSDLPNTIFVHLRQTQSTWSGHIHSQLLHLNLSADSNKHHLKYALSGVVVRTKTGTPLYQSIVSDRITGDWWLHSDGKPVRFFINNLSSCLGENAPIVPTLLVYERILPSDEWILERQYVDKCRLQNKPCSNIPPSFQLLRLRDVLESDITPDFIKTAIEQPIHKVFSPSFLNFVADLLSKVADLPPQRDESLIQLQLKTIMLFLHGPCHIVKPVVGAHETLISNEALTTLSASPELSCLVLKSLSAQLKADEEAIIQTPVSSLTDGAQNVFCQTTSALIVSYVFYCPKPDVKNLFLSFLKKCVMSIGNYISKNFTKKADFKTIFKDPICKEQFLVLIHFFSLFLDSFLLHGWIPHDSQSEKQSPDPFQALIYFLSVLQSPIVSSAFFVSGGPQRILELTQDAASPLCFTRTHQTQFSLSRGWLGSSLQIPLIRERIAKIPESLFPNRDVTKVNLITSAMDALSCRLVSDFSFSQFTEQTGRSNGTTISFLTPLLSDPSTFDTLTLEAFFAVYPNVITSFPAEHRYRYFNTLVAFENEKKDLTQSTITSHIVTSLSNSLTILPHYSHKTRLDLLSQLFFVLAIDSRADFEPKLAQPSLRFSGCLSKVFFHLFPQDQVFPYPSELCSALYLLAHYARHSRIFSMHIINELCDYLFDVAGKYSFVPLVANILLSCFYKKCEPVKSSDNNEATPWIETLVLGNHLNRCSVFSPFDTTPCIEDAKAHDQSHLLKDVPLSQVLLPTDSPPNVSISFDGSPASMTFFRPKICKAIASHFPKENTQLQHEYLDYFGPMFDWVRELVQANVEQDTVQMRDLLQKDMKTRERELNAERERQEAERQREEAEKQRIQSLKQREEDVLKRENELRMTAEEQFRKEERMNTKMREMEKERERMAMKREELSKQEQRLNMRKTELSTKEEGLKTKEAELSTKEEGLKTKEAELSTKEEGLKTKEAELSTKEEGLKTKEAELSTKEEGLKTKEAELSTKEEGLKTKEAELSTKEEGLKTKEAELSTKEEGLKTKEAELSTKEEGLKTKEAELSTKEEGLKTKEAELSTKEEGLKTKEAELSTKEEGLKTKEAELSTKEEGLKTKEAELSTKEEGLKTKEAELSTKEEGLKTKEAELSTKEEGLKTKEAELSTKEEGLKTKEAELSTKEEGLKTKEAELSTKEEGLKTKEAELSTKEEGLKTKEAELSTKEEGLKTKEAELSTKEEGLKTKEAELSTKEEGLKTKEAELSTKEEGLKTKEAELSTKEEGLKTKEAELSTKEEGLKTKEAELSTKEEGLKTKEAELSTKEEGLKTKEAEPLMVKQGMMMQEALSTSDDPIDLSHPQTRSAEPKSFKTMKTLSPAPKSQKKSLSPPQKTKPKRKKGGS</sequence>
<keyword evidence="3" id="KW-0418">Kinase</keyword>
<dbReference type="CDD" id="cd22265">
    <property type="entry name" value="UDM1_RNF168"/>
    <property type="match status" value="1"/>
</dbReference>
<dbReference type="PANTHER" id="PTHR35378:SF2">
    <property type="entry name" value="MUCIN-5AC-LIKE"/>
    <property type="match status" value="1"/>
</dbReference>
<keyword evidence="4" id="KW-1185">Reference proteome</keyword>